<comment type="similarity">
    <text evidence="2 7">Belongs to the cytochrome P450 family.</text>
</comment>
<keyword evidence="6 7" id="KW-0349">Heme</keyword>
<dbReference type="GO" id="GO:0016705">
    <property type="term" value="F:oxidoreductase activity, acting on paired donors, with incorporation or reduction of molecular oxygen"/>
    <property type="evidence" value="ECO:0007669"/>
    <property type="project" value="InterPro"/>
</dbReference>
<dbReference type="InterPro" id="IPR001128">
    <property type="entry name" value="Cyt_P450"/>
</dbReference>
<keyword evidence="7" id="KW-0503">Monooxygenase</keyword>
<dbReference type="PANTHER" id="PTHR24305:SF96">
    <property type="entry name" value="CYTOCHROME P450 MONOOXYGENASE STCB-RELATED"/>
    <property type="match status" value="1"/>
</dbReference>
<accession>A0A3D8SEZ7</accession>
<evidence type="ECO:0000256" key="5">
    <source>
        <dbReference type="ARBA" id="ARBA00023004"/>
    </source>
</evidence>
<feature type="signal peptide" evidence="8">
    <location>
        <begin position="1"/>
        <end position="22"/>
    </location>
</feature>
<dbReference type="InterPro" id="IPR036396">
    <property type="entry name" value="Cyt_P450_sf"/>
</dbReference>
<dbReference type="InterPro" id="IPR017972">
    <property type="entry name" value="Cyt_P450_CS"/>
</dbReference>
<dbReference type="STRING" id="1849047.A0A3D8SEZ7"/>
<gene>
    <name evidence="9" type="ORF">BP6252_02274</name>
</gene>
<dbReference type="SUPFAM" id="SSF48264">
    <property type="entry name" value="Cytochrome P450"/>
    <property type="match status" value="1"/>
</dbReference>
<comment type="caution">
    <text evidence="9">The sequence shown here is derived from an EMBL/GenBank/DDBJ whole genome shotgun (WGS) entry which is preliminary data.</text>
</comment>
<name>A0A3D8SEZ7_9HELO</name>
<dbReference type="PROSITE" id="PS00086">
    <property type="entry name" value="CYTOCHROME_P450"/>
    <property type="match status" value="1"/>
</dbReference>
<dbReference type="Proteomes" id="UP000256645">
    <property type="component" value="Unassembled WGS sequence"/>
</dbReference>
<keyword evidence="10" id="KW-1185">Reference proteome</keyword>
<dbReference type="PRINTS" id="PR00385">
    <property type="entry name" value="P450"/>
</dbReference>
<protein>
    <submittedName>
        <fullName evidence="9">Uncharacterized protein</fullName>
    </submittedName>
</protein>
<organism evidence="9 10">
    <name type="scientific">Coleophoma cylindrospora</name>
    <dbReference type="NCBI Taxonomy" id="1849047"/>
    <lineage>
        <taxon>Eukaryota</taxon>
        <taxon>Fungi</taxon>
        <taxon>Dikarya</taxon>
        <taxon>Ascomycota</taxon>
        <taxon>Pezizomycotina</taxon>
        <taxon>Leotiomycetes</taxon>
        <taxon>Helotiales</taxon>
        <taxon>Dermateaceae</taxon>
        <taxon>Coleophoma</taxon>
    </lineage>
</organism>
<dbReference type="GO" id="GO:0005506">
    <property type="term" value="F:iron ion binding"/>
    <property type="evidence" value="ECO:0007669"/>
    <property type="project" value="InterPro"/>
</dbReference>
<evidence type="ECO:0000256" key="7">
    <source>
        <dbReference type="RuleBase" id="RU000461"/>
    </source>
</evidence>
<dbReference type="InterPro" id="IPR050121">
    <property type="entry name" value="Cytochrome_P450_monoxygenase"/>
</dbReference>
<dbReference type="CDD" id="cd11059">
    <property type="entry name" value="CYP_fungal"/>
    <property type="match status" value="1"/>
</dbReference>
<dbReference type="OrthoDB" id="1470350at2759"/>
<evidence type="ECO:0000256" key="4">
    <source>
        <dbReference type="ARBA" id="ARBA00023002"/>
    </source>
</evidence>
<keyword evidence="4 7" id="KW-0560">Oxidoreductase</keyword>
<evidence type="ECO:0000256" key="2">
    <source>
        <dbReference type="ARBA" id="ARBA00010617"/>
    </source>
</evidence>
<evidence type="ECO:0000256" key="8">
    <source>
        <dbReference type="SAM" id="SignalP"/>
    </source>
</evidence>
<dbReference type="GO" id="GO:0020037">
    <property type="term" value="F:heme binding"/>
    <property type="evidence" value="ECO:0007669"/>
    <property type="project" value="InterPro"/>
</dbReference>
<dbReference type="AlphaFoldDB" id="A0A3D8SEZ7"/>
<proteinExistence type="inferred from homology"/>
<keyword evidence="8" id="KW-0732">Signal</keyword>
<feature type="chain" id="PRO_5017687269" evidence="8">
    <location>
        <begin position="23"/>
        <end position="513"/>
    </location>
</feature>
<sequence>MPIPIYAPLLLVIAWLYKVSTPDLNIESVLTTKAATIAFGPLRAIPGPFLNRWTNLPLKIHTLRGRKIYYVDDLHAQYGREHSSGPVVRIAPTEIAYADLSSTREIHKIGSGYLKSQFYADFTGESAEAVVSPGLFAVIDPVAHATRRRLFARAFAYSSLVEWEPLLQEKTKLAINGIRADIAKKGGVADILKWWSFLATDLIAELSFGEGFHALENGEKSDYSRDLEKVFLFSGLQYELSPLTTPLRYVPVPAVQFWLDAPKRLVAHGTAAIAKHKALQRRGETKATLFDRAMAEDKSGVRLSDPDVEREASNLIVAGSDTTAITLTYLVWTLLQPCHKDVKELLQQEVRTLPKDFSSMQAKDLPYLSAVIQEALRLYGAAPGSLPRTVPKGGRTLGGYTLPEDTIVSTAAFTLHRNATIFPRPLEFKPERWLDATQEMKDAFMPFGGGSRVCIGMHLAYMELSLATAMFFREFPGTKTLTSEKDMEFENYFVIAPKGHTCEITLTSTSDGL</sequence>
<evidence type="ECO:0000256" key="6">
    <source>
        <dbReference type="PIRSR" id="PIRSR602401-1"/>
    </source>
</evidence>
<evidence type="ECO:0000256" key="1">
    <source>
        <dbReference type="ARBA" id="ARBA00001971"/>
    </source>
</evidence>
<dbReference type="GO" id="GO:0004497">
    <property type="term" value="F:monooxygenase activity"/>
    <property type="evidence" value="ECO:0007669"/>
    <property type="project" value="UniProtKB-KW"/>
</dbReference>
<comment type="cofactor">
    <cofactor evidence="1 6">
        <name>heme</name>
        <dbReference type="ChEBI" id="CHEBI:30413"/>
    </cofactor>
</comment>
<evidence type="ECO:0000256" key="3">
    <source>
        <dbReference type="ARBA" id="ARBA00022723"/>
    </source>
</evidence>
<dbReference type="Pfam" id="PF00067">
    <property type="entry name" value="p450"/>
    <property type="match status" value="1"/>
</dbReference>
<evidence type="ECO:0000313" key="9">
    <source>
        <dbReference type="EMBL" id="RDW84684.1"/>
    </source>
</evidence>
<evidence type="ECO:0000313" key="10">
    <source>
        <dbReference type="Proteomes" id="UP000256645"/>
    </source>
</evidence>
<dbReference type="InterPro" id="IPR002401">
    <property type="entry name" value="Cyt_P450_E_grp-I"/>
</dbReference>
<dbReference type="PANTHER" id="PTHR24305">
    <property type="entry name" value="CYTOCHROME P450"/>
    <property type="match status" value="1"/>
</dbReference>
<reference evidence="9 10" key="1">
    <citation type="journal article" date="2018" name="IMA Fungus">
        <title>IMA Genome-F 9: Draft genome sequence of Annulohypoxylon stygium, Aspergillus mulundensis, Berkeleyomyces basicola (syn. Thielaviopsis basicola), Ceratocystis smalleyi, two Cercospora beticola strains, Coleophoma cylindrospora, Fusarium fracticaudum, Phialophora cf. hyalina, and Morchella septimelata.</title>
        <authorList>
            <person name="Wingfield B.D."/>
            <person name="Bills G.F."/>
            <person name="Dong Y."/>
            <person name="Huang W."/>
            <person name="Nel W.J."/>
            <person name="Swalarsk-Parry B.S."/>
            <person name="Vaghefi N."/>
            <person name="Wilken P.M."/>
            <person name="An Z."/>
            <person name="de Beer Z.W."/>
            <person name="De Vos L."/>
            <person name="Chen L."/>
            <person name="Duong T.A."/>
            <person name="Gao Y."/>
            <person name="Hammerbacher A."/>
            <person name="Kikkert J.R."/>
            <person name="Li Y."/>
            <person name="Li H."/>
            <person name="Li K."/>
            <person name="Li Q."/>
            <person name="Liu X."/>
            <person name="Ma X."/>
            <person name="Naidoo K."/>
            <person name="Pethybridge S.J."/>
            <person name="Sun J."/>
            <person name="Steenkamp E.T."/>
            <person name="van der Nest M.A."/>
            <person name="van Wyk S."/>
            <person name="Wingfield M.J."/>
            <person name="Xiong C."/>
            <person name="Yue Q."/>
            <person name="Zhang X."/>
        </authorList>
    </citation>
    <scope>NUCLEOTIDE SEQUENCE [LARGE SCALE GENOMIC DNA]</scope>
    <source>
        <strain evidence="9 10">BP6252</strain>
    </source>
</reference>
<dbReference type="PRINTS" id="PR00463">
    <property type="entry name" value="EP450I"/>
</dbReference>
<dbReference type="Gene3D" id="1.10.630.10">
    <property type="entry name" value="Cytochrome P450"/>
    <property type="match status" value="1"/>
</dbReference>
<keyword evidence="5 6" id="KW-0408">Iron</keyword>
<feature type="binding site" description="axial binding residue" evidence="6">
    <location>
        <position position="454"/>
    </location>
    <ligand>
        <name>heme</name>
        <dbReference type="ChEBI" id="CHEBI:30413"/>
    </ligand>
    <ligandPart>
        <name>Fe</name>
        <dbReference type="ChEBI" id="CHEBI:18248"/>
    </ligandPart>
</feature>
<dbReference type="EMBL" id="PDLM01000002">
    <property type="protein sequence ID" value="RDW84684.1"/>
    <property type="molecule type" value="Genomic_DNA"/>
</dbReference>
<keyword evidence="3 6" id="KW-0479">Metal-binding</keyword>